<dbReference type="EMBL" id="FZOC01000012">
    <property type="protein sequence ID" value="SNS28700.1"/>
    <property type="molecule type" value="Genomic_DNA"/>
</dbReference>
<feature type="signal peptide" evidence="1">
    <location>
        <begin position="1"/>
        <end position="29"/>
    </location>
</feature>
<keyword evidence="4" id="KW-1185">Reference proteome</keyword>
<protein>
    <recommendedName>
        <fullName evidence="2">DUF2059 domain-containing protein</fullName>
    </recommendedName>
</protein>
<reference evidence="3 4" key="1">
    <citation type="submission" date="2017-06" db="EMBL/GenBank/DDBJ databases">
        <authorList>
            <person name="Kim H.J."/>
            <person name="Triplett B.A."/>
        </authorList>
    </citation>
    <scope>NUCLEOTIDE SEQUENCE [LARGE SCALE GENOMIC DNA]</scope>
    <source>
        <strain evidence="3 4">DSM 13116</strain>
    </source>
</reference>
<evidence type="ECO:0000256" key="1">
    <source>
        <dbReference type="SAM" id="SignalP"/>
    </source>
</evidence>
<dbReference type="RefSeq" id="WP_179217105.1">
    <property type="nucleotide sequence ID" value="NZ_FZOC01000012.1"/>
</dbReference>
<dbReference type="PROSITE" id="PS51257">
    <property type="entry name" value="PROKAR_LIPOPROTEIN"/>
    <property type="match status" value="1"/>
</dbReference>
<evidence type="ECO:0000313" key="4">
    <source>
        <dbReference type="Proteomes" id="UP000198324"/>
    </source>
</evidence>
<feature type="domain" description="DUF2059" evidence="2">
    <location>
        <begin position="103"/>
        <end position="158"/>
    </location>
</feature>
<dbReference type="AlphaFoldDB" id="A0A239D8P4"/>
<keyword evidence="1" id="KW-0732">Signal</keyword>
<dbReference type="Proteomes" id="UP000198324">
    <property type="component" value="Unassembled WGS sequence"/>
</dbReference>
<dbReference type="Pfam" id="PF09832">
    <property type="entry name" value="DUF2059"/>
    <property type="match status" value="1"/>
</dbReference>
<proteinExistence type="predicted"/>
<sequence length="178" mass="19598">MPRRQPRRIAFSLVLLVLLVSCLASLASAEELTPEKRADIRALIEATDGAGAVRQKVNALGDQAALALRRKRPDTPERALELVRREVRAVLEEKLIGPGGLYDRLTPLYAKTFTHREIRELLAFYASPTGRKAVESMPGLSAESRAAAEALAREIAPELKRRIEAALTAEGLARPRQQ</sequence>
<organism evidence="3 4">
    <name type="scientific">Humidesulfovibrio mexicanus</name>
    <dbReference type="NCBI Taxonomy" id="147047"/>
    <lineage>
        <taxon>Bacteria</taxon>
        <taxon>Pseudomonadati</taxon>
        <taxon>Thermodesulfobacteriota</taxon>
        <taxon>Desulfovibrionia</taxon>
        <taxon>Desulfovibrionales</taxon>
        <taxon>Desulfovibrionaceae</taxon>
        <taxon>Humidesulfovibrio</taxon>
    </lineage>
</organism>
<gene>
    <name evidence="3" type="ORF">SAMN04488503_0164</name>
</gene>
<feature type="chain" id="PRO_5012714947" description="DUF2059 domain-containing protein" evidence="1">
    <location>
        <begin position="30"/>
        <end position="178"/>
    </location>
</feature>
<evidence type="ECO:0000259" key="2">
    <source>
        <dbReference type="Pfam" id="PF09832"/>
    </source>
</evidence>
<evidence type="ECO:0000313" key="3">
    <source>
        <dbReference type="EMBL" id="SNS28700.1"/>
    </source>
</evidence>
<dbReference type="InterPro" id="IPR018637">
    <property type="entry name" value="DUF2059"/>
</dbReference>
<accession>A0A239D8P4</accession>
<name>A0A239D8P4_9BACT</name>